<reference evidence="1" key="1">
    <citation type="submission" date="2023-03" db="EMBL/GenBank/DDBJ databases">
        <title>Edaphobacter sp.</title>
        <authorList>
            <person name="Huber K.J."/>
            <person name="Papendorf J."/>
            <person name="Pilke C."/>
            <person name="Bunk B."/>
            <person name="Sproeer C."/>
            <person name="Pester M."/>
        </authorList>
    </citation>
    <scope>NUCLEOTIDE SEQUENCE</scope>
    <source>
        <strain evidence="1">DSM 110680</strain>
    </source>
</reference>
<gene>
    <name evidence="1" type="ORF">P8935_14500</name>
</gene>
<accession>A0AAU7DDL5</accession>
<organism evidence="1">
    <name type="scientific">Telmatobacter sp. DSM 110680</name>
    <dbReference type="NCBI Taxonomy" id="3036704"/>
    <lineage>
        <taxon>Bacteria</taxon>
        <taxon>Pseudomonadati</taxon>
        <taxon>Acidobacteriota</taxon>
        <taxon>Terriglobia</taxon>
        <taxon>Terriglobales</taxon>
        <taxon>Acidobacteriaceae</taxon>
        <taxon>Telmatobacter</taxon>
    </lineage>
</organism>
<sequence>MTYTLNVEDELIEMAASNAVERGAYISLKMEYMRRGWLPNSTEELRRIARTPNFAWADKMLFRVRDRYLRVDIAHDTDRLTSGRWDEERKAEAVRQ</sequence>
<dbReference type="AlphaFoldDB" id="A0AAU7DDL5"/>
<dbReference type="EMBL" id="CP121196">
    <property type="protein sequence ID" value="XBH15779.1"/>
    <property type="molecule type" value="Genomic_DNA"/>
</dbReference>
<protein>
    <submittedName>
        <fullName evidence="1">Uncharacterized protein</fullName>
    </submittedName>
</protein>
<dbReference type="RefSeq" id="WP_348261010.1">
    <property type="nucleotide sequence ID" value="NZ_CP121196.1"/>
</dbReference>
<proteinExistence type="predicted"/>
<evidence type="ECO:0000313" key="1">
    <source>
        <dbReference type="EMBL" id="XBH15779.1"/>
    </source>
</evidence>
<name>A0AAU7DDL5_9BACT</name>